<proteinExistence type="predicted"/>
<evidence type="ECO:0000313" key="2">
    <source>
        <dbReference type="Proteomes" id="UP001157502"/>
    </source>
</evidence>
<keyword evidence="2" id="KW-1185">Reference proteome</keyword>
<organism evidence="1 2">
    <name type="scientific">Dallia pectoralis</name>
    <name type="common">Alaska blackfish</name>
    <dbReference type="NCBI Taxonomy" id="75939"/>
    <lineage>
        <taxon>Eukaryota</taxon>
        <taxon>Metazoa</taxon>
        <taxon>Chordata</taxon>
        <taxon>Craniata</taxon>
        <taxon>Vertebrata</taxon>
        <taxon>Euteleostomi</taxon>
        <taxon>Actinopterygii</taxon>
        <taxon>Neopterygii</taxon>
        <taxon>Teleostei</taxon>
        <taxon>Protacanthopterygii</taxon>
        <taxon>Esociformes</taxon>
        <taxon>Umbridae</taxon>
        <taxon>Dallia</taxon>
    </lineage>
</organism>
<gene>
    <name evidence="1" type="ORF">DPEC_G00125340</name>
</gene>
<sequence length="122" mass="13460">MAKIPTRDWRAGDDQSVRAPRHDRLHVLGEWQSRSPGHKHTASNVVESEHSAGTENPAPRHHAASLPTPTTRLEPGEMTGRIRGDCGMPVTSYAFFLGSCLSWAWAVLKRTPLPIGYPDNVL</sequence>
<comment type="caution">
    <text evidence="1">The sequence shown here is derived from an EMBL/GenBank/DDBJ whole genome shotgun (WGS) entry which is preliminary data.</text>
</comment>
<name>A0ACC2GRV7_DALPE</name>
<evidence type="ECO:0000313" key="1">
    <source>
        <dbReference type="EMBL" id="KAJ8006158.1"/>
    </source>
</evidence>
<protein>
    <submittedName>
        <fullName evidence="1">Uncharacterized protein</fullName>
    </submittedName>
</protein>
<dbReference type="EMBL" id="CM055737">
    <property type="protein sequence ID" value="KAJ8006158.1"/>
    <property type="molecule type" value="Genomic_DNA"/>
</dbReference>
<dbReference type="Proteomes" id="UP001157502">
    <property type="component" value="Chromosome 10"/>
</dbReference>
<reference evidence="1" key="1">
    <citation type="submission" date="2021-05" db="EMBL/GenBank/DDBJ databases">
        <authorList>
            <person name="Pan Q."/>
            <person name="Jouanno E."/>
            <person name="Zahm M."/>
            <person name="Klopp C."/>
            <person name="Cabau C."/>
            <person name="Louis A."/>
            <person name="Berthelot C."/>
            <person name="Parey E."/>
            <person name="Roest Crollius H."/>
            <person name="Montfort J."/>
            <person name="Robinson-Rechavi M."/>
            <person name="Bouchez O."/>
            <person name="Lampietro C."/>
            <person name="Lopez Roques C."/>
            <person name="Donnadieu C."/>
            <person name="Postlethwait J."/>
            <person name="Bobe J."/>
            <person name="Dillon D."/>
            <person name="Chandos A."/>
            <person name="von Hippel F."/>
            <person name="Guiguen Y."/>
        </authorList>
    </citation>
    <scope>NUCLEOTIDE SEQUENCE</scope>
    <source>
        <strain evidence="1">YG-Jan2019</strain>
    </source>
</reference>
<accession>A0ACC2GRV7</accession>